<dbReference type="Pfam" id="PF08546">
    <property type="entry name" value="ApbA_C"/>
    <property type="match status" value="1"/>
</dbReference>
<dbReference type="Gene3D" id="1.10.1040.10">
    <property type="entry name" value="N-(1-d-carboxylethyl)-l-norvaline Dehydrogenase, domain 2"/>
    <property type="match status" value="1"/>
</dbReference>
<dbReference type="EC" id="1.1.1.169" evidence="3 10"/>
<evidence type="ECO:0000256" key="1">
    <source>
        <dbReference type="ARBA" id="ARBA00004994"/>
    </source>
</evidence>
<feature type="domain" description="Ketopantoate reductase N-terminal" evidence="11">
    <location>
        <begin position="3"/>
        <end position="143"/>
    </location>
</feature>
<keyword evidence="6 10" id="KW-0521">NADP</keyword>
<dbReference type="InterPro" id="IPR008927">
    <property type="entry name" value="6-PGluconate_DH-like_C_sf"/>
</dbReference>
<proteinExistence type="inferred from homology"/>
<evidence type="ECO:0000256" key="5">
    <source>
        <dbReference type="ARBA" id="ARBA00022655"/>
    </source>
</evidence>
<evidence type="ECO:0000256" key="6">
    <source>
        <dbReference type="ARBA" id="ARBA00022857"/>
    </source>
</evidence>
<comment type="function">
    <text evidence="10">Catalyzes the NADPH-dependent reduction of ketopantoate into pantoic acid.</text>
</comment>
<dbReference type="PANTHER" id="PTHR43765:SF2">
    <property type="entry name" value="2-DEHYDROPANTOATE 2-REDUCTASE"/>
    <property type="match status" value="1"/>
</dbReference>
<dbReference type="EMBL" id="BSST01000001">
    <property type="protein sequence ID" value="GLX79273.1"/>
    <property type="molecule type" value="Genomic_DNA"/>
</dbReference>
<evidence type="ECO:0000259" key="12">
    <source>
        <dbReference type="Pfam" id="PF08546"/>
    </source>
</evidence>
<evidence type="ECO:0000256" key="4">
    <source>
        <dbReference type="ARBA" id="ARBA00019465"/>
    </source>
</evidence>
<dbReference type="Gene3D" id="3.40.50.720">
    <property type="entry name" value="NAD(P)-binding Rossmann-like Domain"/>
    <property type="match status" value="1"/>
</dbReference>
<evidence type="ECO:0000256" key="10">
    <source>
        <dbReference type="RuleBase" id="RU362068"/>
    </source>
</evidence>
<keyword evidence="7 10" id="KW-0560">Oxidoreductase</keyword>
<dbReference type="InterPro" id="IPR013332">
    <property type="entry name" value="KPR_N"/>
</dbReference>
<keyword evidence="14" id="KW-1185">Reference proteome</keyword>
<keyword evidence="5 10" id="KW-0566">Pantothenate biosynthesis</keyword>
<evidence type="ECO:0000256" key="7">
    <source>
        <dbReference type="ARBA" id="ARBA00023002"/>
    </source>
</evidence>
<dbReference type="InterPro" id="IPR013752">
    <property type="entry name" value="KPA_reductase"/>
</dbReference>
<evidence type="ECO:0000313" key="14">
    <source>
        <dbReference type="Proteomes" id="UP001157186"/>
    </source>
</evidence>
<comment type="caution">
    <text evidence="13">The sequence shown here is derived from an EMBL/GenBank/DDBJ whole genome shotgun (WGS) entry which is preliminary data.</text>
</comment>
<comment type="similarity">
    <text evidence="2 10">Belongs to the ketopantoate reductase family.</text>
</comment>
<sequence length="304" mass="33415">MNIVIVGQGAIGLLWYHKLSLNPEHQISLQCSARSQPIPENLSFTDTHGKVQTKIVSANNKDLSNADIILFCLKAYSYQQAFNQYLPFIQQETPVILCHNGILAENEIPKDHLLLSLLTTHGSKRIKAFSVEHTGIGVNDLGIIQGKISNSQIELLTDVLNQALPETVWHEDINAKQWRKLAVNCVINPLTAINNCDNGVLTSAAFQPKIKAILLEVIAVAKHFKLNFDINELTSLVLSVAQQTATNCSSMRSDILNGRKTEIAQINGFIVQQGANLNIATPINSELTHAVNALAKDNKRDSSI</sequence>
<dbReference type="Pfam" id="PF02558">
    <property type="entry name" value="ApbA"/>
    <property type="match status" value="1"/>
</dbReference>
<dbReference type="SUPFAM" id="SSF51735">
    <property type="entry name" value="NAD(P)-binding Rossmann-fold domains"/>
    <property type="match status" value="1"/>
</dbReference>
<comment type="pathway">
    <text evidence="1 10">Cofactor biosynthesis; (R)-pantothenate biosynthesis; (R)-pantoate from 3-methyl-2-oxobutanoate: step 2/2.</text>
</comment>
<dbReference type="InterPro" id="IPR036291">
    <property type="entry name" value="NAD(P)-bd_dom_sf"/>
</dbReference>
<dbReference type="SUPFAM" id="SSF48179">
    <property type="entry name" value="6-phosphogluconate dehydrogenase C-terminal domain-like"/>
    <property type="match status" value="1"/>
</dbReference>
<dbReference type="RefSeq" id="WP_284245178.1">
    <property type="nucleotide sequence ID" value="NZ_BSST01000001.1"/>
</dbReference>
<dbReference type="PANTHER" id="PTHR43765">
    <property type="entry name" value="2-DEHYDROPANTOATE 2-REDUCTASE-RELATED"/>
    <property type="match status" value="1"/>
</dbReference>
<reference evidence="13 14" key="1">
    <citation type="submission" date="2023-03" db="EMBL/GenBank/DDBJ databases">
        <title>Draft genome sequence of Thalassotalea insulae KCTC 62186T.</title>
        <authorList>
            <person name="Sawabe T."/>
        </authorList>
    </citation>
    <scope>NUCLEOTIDE SEQUENCE [LARGE SCALE GENOMIC DNA]</scope>
    <source>
        <strain evidence="13 14">KCTC 62186</strain>
    </source>
</reference>
<evidence type="ECO:0000256" key="3">
    <source>
        <dbReference type="ARBA" id="ARBA00013014"/>
    </source>
</evidence>
<dbReference type="InterPro" id="IPR013328">
    <property type="entry name" value="6PGD_dom2"/>
</dbReference>
<comment type="catalytic activity">
    <reaction evidence="9 10">
        <text>(R)-pantoate + NADP(+) = 2-dehydropantoate + NADPH + H(+)</text>
        <dbReference type="Rhea" id="RHEA:16233"/>
        <dbReference type="ChEBI" id="CHEBI:11561"/>
        <dbReference type="ChEBI" id="CHEBI:15378"/>
        <dbReference type="ChEBI" id="CHEBI:15980"/>
        <dbReference type="ChEBI" id="CHEBI:57783"/>
        <dbReference type="ChEBI" id="CHEBI:58349"/>
        <dbReference type="EC" id="1.1.1.169"/>
    </reaction>
</comment>
<accession>A0ABQ6GTL3</accession>
<dbReference type="InterPro" id="IPR050838">
    <property type="entry name" value="Ketopantoate_reductase"/>
</dbReference>
<evidence type="ECO:0000256" key="2">
    <source>
        <dbReference type="ARBA" id="ARBA00007870"/>
    </source>
</evidence>
<name>A0ABQ6GTL3_9GAMM</name>
<evidence type="ECO:0000256" key="9">
    <source>
        <dbReference type="ARBA" id="ARBA00048793"/>
    </source>
</evidence>
<evidence type="ECO:0000313" key="13">
    <source>
        <dbReference type="EMBL" id="GLX79273.1"/>
    </source>
</evidence>
<dbReference type="Proteomes" id="UP001157186">
    <property type="component" value="Unassembled WGS sequence"/>
</dbReference>
<organism evidence="13 14">
    <name type="scientific">Thalassotalea insulae</name>
    <dbReference type="NCBI Taxonomy" id="2056778"/>
    <lineage>
        <taxon>Bacteria</taxon>
        <taxon>Pseudomonadati</taxon>
        <taxon>Pseudomonadota</taxon>
        <taxon>Gammaproteobacteria</taxon>
        <taxon>Alteromonadales</taxon>
        <taxon>Colwelliaceae</taxon>
        <taxon>Thalassotalea</taxon>
    </lineage>
</organism>
<evidence type="ECO:0000256" key="8">
    <source>
        <dbReference type="ARBA" id="ARBA00032024"/>
    </source>
</evidence>
<dbReference type="InterPro" id="IPR003710">
    <property type="entry name" value="ApbA"/>
</dbReference>
<evidence type="ECO:0000259" key="11">
    <source>
        <dbReference type="Pfam" id="PF02558"/>
    </source>
</evidence>
<feature type="domain" description="Ketopantoate reductase C-terminal" evidence="12">
    <location>
        <begin position="172"/>
        <end position="294"/>
    </location>
</feature>
<gene>
    <name evidence="13" type="primary">panE</name>
    <name evidence="13" type="ORF">tinsulaeT_26130</name>
</gene>
<dbReference type="NCBIfam" id="TIGR00745">
    <property type="entry name" value="apbA_panE"/>
    <property type="match status" value="1"/>
</dbReference>
<protein>
    <recommendedName>
        <fullName evidence="4 10">2-dehydropantoate 2-reductase</fullName>
        <ecNumber evidence="3 10">1.1.1.169</ecNumber>
    </recommendedName>
    <alternativeName>
        <fullName evidence="8 10">Ketopantoate reductase</fullName>
    </alternativeName>
</protein>